<dbReference type="RefSeq" id="WP_092748004.1">
    <property type="nucleotide sequence ID" value="NZ_FMYL01000005.1"/>
</dbReference>
<dbReference type="InterPro" id="IPR036390">
    <property type="entry name" value="WH_DNA-bd_sf"/>
</dbReference>
<protein>
    <submittedName>
        <fullName evidence="2">DNA-binding transcriptional regulator, ArsR family</fullName>
    </submittedName>
</protein>
<dbReference type="PROSITE" id="PS50987">
    <property type="entry name" value="HTH_ARSR_2"/>
    <property type="match status" value="1"/>
</dbReference>
<dbReference type="GO" id="GO:0003677">
    <property type="term" value="F:DNA binding"/>
    <property type="evidence" value="ECO:0007669"/>
    <property type="project" value="UniProtKB-KW"/>
</dbReference>
<evidence type="ECO:0000259" key="1">
    <source>
        <dbReference type="PROSITE" id="PS50987"/>
    </source>
</evidence>
<dbReference type="CDD" id="cd00090">
    <property type="entry name" value="HTH_ARSR"/>
    <property type="match status" value="1"/>
</dbReference>
<dbReference type="InterPro" id="IPR011991">
    <property type="entry name" value="ArsR-like_HTH"/>
</dbReference>
<dbReference type="EMBL" id="FMYL01000005">
    <property type="protein sequence ID" value="SDB93306.1"/>
    <property type="molecule type" value="Genomic_DNA"/>
</dbReference>
<keyword evidence="2" id="KW-0238">DNA-binding</keyword>
<dbReference type="STRING" id="1219383.SAMN05421733_105190"/>
<dbReference type="SUPFAM" id="SSF46785">
    <property type="entry name" value="Winged helix' DNA-binding domain"/>
    <property type="match status" value="1"/>
</dbReference>
<dbReference type="Pfam" id="PF13412">
    <property type="entry name" value="HTH_24"/>
    <property type="match status" value="1"/>
</dbReference>
<dbReference type="InterPro" id="IPR036388">
    <property type="entry name" value="WH-like_DNA-bd_sf"/>
</dbReference>
<feature type="domain" description="HTH arsR-type" evidence="1">
    <location>
        <begin position="7"/>
        <end position="104"/>
    </location>
</feature>
<dbReference type="GO" id="GO:0003700">
    <property type="term" value="F:DNA-binding transcription factor activity"/>
    <property type="evidence" value="ECO:0007669"/>
    <property type="project" value="InterPro"/>
</dbReference>
<organism evidence="2 3">
    <name type="scientific">Acinetobacter boissieri</name>
    <dbReference type="NCBI Taxonomy" id="1219383"/>
    <lineage>
        <taxon>Bacteria</taxon>
        <taxon>Pseudomonadati</taxon>
        <taxon>Pseudomonadota</taxon>
        <taxon>Gammaproteobacteria</taxon>
        <taxon>Moraxellales</taxon>
        <taxon>Moraxellaceae</taxon>
        <taxon>Acinetobacter</taxon>
    </lineage>
</organism>
<evidence type="ECO:0000313" key="2">
    <source>
        <dbReference type="EMBL" id="SDB93306.1"/>
    </source>
</evidence>
<dbReference type="InterPro" id="IPR001845">
    <property type="entry name" value="HTH_ArsR_DNA-bd_dom"/>
</dbReference>
<dbReference type="OrthoDB" id="9796124at2"/>
<dbReference type="Gene3D" id="1.10.10.10">
    <property type="entry name" value="Winged helix-like DNA-binding domain superfamily/Winged helix DNA-binding domain"/>
    <property type="match status" value="1"/>
</dbReference>
<sequence length="105" mass="11801">MFYGESLENTFHGAVEATKFLKSISSPHRLLMICAAMESPGVTNGEMAQKCGLSISAASQHLTKMCEDQILYKEKEGQKSRYYVKHETTKDIIYALKKAYEDKDG</sequence>
<dbReference type="AlphaFoldDB" id="A0A1G6HIN7"/>
<reference evidence="3" key="1">
    <citation type="submission" date="2016-09" db="EMBL/GenBank/DDBJ databases">
        <authorList>
            <person name="Varghese N."/>
            <person name="Submissions S."/>
        </authorList>
    </citation>
    <scope>NUCLEOTIDE SEQUENCE [LARGE SCALE GENOMIC DNA]</scope>
    <source>
        <strain evidence="3">ANC 4422</strain>
    </source>
</reference>
<keyword evidence="3" id="KW-1185">Reference proteome</keyword>
<proteinExistence type="predicted"/>
<dbReference type="Proteomes" id="UP000242501">
    <property type="component" value="Unassembled WGS sequence"/>
</dbReference>
<accession>A0A1G6HIN7</accession>
<dbReference type="SMART" id="SM00418">
    <property type="entry name" value="HTH_ARSR"/>
    <property type="match status" value="1"/>
</dbReference>
<name>A0A1G6HIN7_9GAMM</name>
<gene>
    <name evidence="2" type="ORF">SAMN05421733_105190</name>
</gene>
<evidence type="ECO:0000313" key="3">
    <source>
        <dbReference type="Proteomes" id="UP000242501"/>
    </source>
</evidence>